<dbReference type="Proteomes" id="UP000007266">
    <property type="component" value="Linkage group 9"/>
</dbReference>
<dbReference type="CDD" id="cd04479">
    <property type="entry name" value="RPA3"/>
    <property type="match status" value="1"/>
</dbReference>
<accession>D6X269</accession>
<comment type="similarity">
    <text evidence="2">Belongs to the replication factor A protein 3 family.</text>
</comment>
<dbReference type="InterPro" id="IPR013970">
    <property type="entry name" value="Rfa2"/>
</dbReference>
<dbReference type="Gene3D" id="2.40.50.140">
    <property type="entry name" value="Nucleic acid-binding proteins"/>
    <property type="match status" value="1"/>
</dbReference>
<dbReference type="GO" id="GO:0000724">
    <property type="term" value="P:double-strand break repair via homologous recombination"/>
    <property type="evidence" value="ECO:0000318"/>
    <property type="project" value="GO_Central"/>
</dbReference>
<sequence>MTIMSTRNPLYNIVSGAQIAGFVGKNVAVCGLVNGAHVGDKTFTLRSSDGVLVPVELNKPLTEDIEGYVEVKGVCQQSKTIRADEFCTFNNEKFDSSNHTKLCKILNSLPNVYSNKKP</sequence>
<dbReference type="GO" id="GO:0006284">
    <property type="term" value="P:base-excision repair"/>
    <property type="evidence" value="ECO:0000318"/>
    <property type="project" value="GO_Central"/>
</dbReference>
<reference evidence="4 5" key="1">
    <citation type="journal article" date="2008" name="Nature">
        <title>The genome of the model beetle and pest Tribolium castaneum.</title>
        <authorList>
            <consortium name="Tribolium Genome Sequencing Consortium"/>
            <person name="Richards S."/>
            <person name="Gibbs R.A."/>
            <person name="Weinstock G.M."/>
            <person name="Brown S.J."/>
            <person name="Denell R."/>
            <person name="Beeman R.W."/>
            <person name="Gibbs R."/>
            <person name="Beeman R.W."/>
            <person name="Brown S.J."/>
            <person name="Bucher G."/>
            <person name="Friedrich M."/>
            <person name="Grimmelikhuijzen C.J."/>
            <person name="Klingler M."/>
            <person name="Lorenzen M."/>
            <person name="Richards S."/>
            <person name="Roth S."/>
            <person name="Schroder R."/>
            <person name="Tautz D."/>
            <person name="Zdobnov E.M."/>
            <person name="Muzny D."/>
            <person name="Gibbs R.A."/>
            <person name="Weinstock G.M."/>
            <person name="Attaway T."/>
            <person name="Bell S."/>
            <person name="Buhay C.J."/>
            <person name="Chandrabose M.N."/>
            <person name="Chavez D."/>
            <person name="Clerk-Blankenburg K.P."/>
            <person name="Cree A."/>
            <person name="Dao M."/>
            <person name="Davis C."/>
            <person name="Chacko J."/>
            <person name="Dinh H."/>
            <person name="Dugan-Rocha S."/>
            <person name="Fowler G."/>
            <person name="Garner T.T."/>
            <person name="Garnes J."/>
            <person name="Gnirke A."/>
            <person name="Hawes A."/>
            <person name="Hernandez J."/>
            <person name="Hines S."/>
            <person name="Holder M."/>
            <person name="Hume J."/>
            <person name="Jhangiani S.N."/>
            <person name="Joshi V."/>
            <person name="Khan Z.M."/>
            <person name="Jackson L."/>
            <person name="Kovar C."/>
            <person name="Kowis A."/>
            <person name="Lee S."/>
            <person name="Lewis L.R."/>
            <person name="Margolis J."/>
            <person name="Morgan M."/>
            <person name="Nazareth L.V."/>
            <person name="Nguyen N."/>
            <person name="Okwuonu G."/>
            <person name="Parker D."/>
            <person name="Richards S."/>
            <person name="Ruiz S.J."/>
            <person name="Santibanez J."/>
            <person name="Savard J."/>
            <person name="Scherer S.E."/>
            <person name="Schneider B."/>
            <person name="Sodergren E."/>
            <person name="Tautz D."/>
            <person name="Vattahil S."/>
            <person name="Villasana D."/>
            <person name="White C.S."/>
            <person name="Wright R."/>
            <person name="Park Y."/>
            <person name="Beeman R.W."/>
            <person name="Lord J."/>
            <person name="Oppert B."/>
            <person name="Lorenzen M."/>
            <person name="Brown S."/>
            <person name="Wang L."/>
            <person name="Savard J."/>
            <person name="Tautz D."/>
            <person name="Richards S."/>
            <person name="Weinstock G."/>
            <person name="Gibbs R.A."/>
            <person name="Liu Y."/>
            <person name="Worley K."/>
            <person name="Weinstock G."/>
            <person name="Elsik C.G."/>
            <person name="Reese J.T."/>
            <person name="Elhaik E."/>
            <person name="Landan G."/>
            <person name="Graur D."/>
            <person name="Arensburger P."/>
            <person name="Atkinson P."/>
            <person name="Beeman R.W."/>
            <person name="Beidler J."/>
            <person name="Brown S.J."/>
            <person name="Demuth J.P."/>
            <person name="Drury D.W."/>
            <person name="Du Y.Z."/>
            <person name="Fujiwara H."/>
            <person name="Lorenzen M."/>
            <person name="Maselli V."/>
            <person name="Osanai M."/>
            <person name="Park Y."/>
            <person name="Robertson H.M."/>
            <person name="Tu Z."/>
            <person name="Wang J.J."/>
            <person name="Wang S."/>
            <person name="Richards S."/>
            <person name="Song H."/>
            <person name="Zhang L."/>
            <person name="Sodergren E."/>
            <person name="Werner D."/>
            <person name="Stanke M."/>
            <person name="Morgenstern B."/>
            <person name="Solovyev V."/>
            <person name="Kosarev P."/>
            <person name="Brown G."/>
            <person name="Chen H.C."/>
            <person name="Ermolaeva O."/>
            <person name="Hlavina W."/>
            <person name="Kapustin Y."/>
            <person name="Kiryutin B."/>
            <person name="Kitts P."/>
            <person name="Maglott D."/>
            <person name="Pruitt K."/>
            <person name="Sapojnikov V."/>
            <person name="Souvorov A."/>
            <person name="Mackey A.J."/>
            <person name="Waterhouse R.M."/>
            <person name="Wyder S."/>
            <person name="Zdobnov E.M."/>
            <person name="Zdobnov E.M."/>
            <person name="Wyder S."/>
            <person name="Kriventseva E.V."/>
            <person name="Kadowaki T."/>
            <person name="Bork P."/>
            <person name="Aranda M."/>
            <person name="Bao R."/>
            <person name="Beermann A."/>
            <person name="Berns N."/>
            <person name="Bolognesi R."/>
            <person name="Bonneton F."/>
            <person name="Bopp D."/>
            <person name="Brown S.J."/>
            <person name="Bucher G."/>
            <person name="Butts T."/>
            <person name="Chaumot A."/>
            <person name="Denell R.E."/>
            <person name="Ferrier D.E."/>
            <person name="Friedrich M."/>
            <person name="Gordon C.M."/>
            <person name="Jindra M."/>
            <person name="Klingler M."/>
            <person name="Lan Q."/>
            <person name="Lattorff H.M."/>
            <person name="Laudet V."/>
            <person name="von Levetsow C."/>
            <person name="Liu Z."/>
            <person name="Lutz R."/>
            <person name="Lynch J.A."/>
            <person name="da Fonseca R.N."/>
            <person name="Posnien N."/>
            <person name="Reuter R."/>
            <person name="Roth S."/>
            <person name="Savard J."/>
            <person name="Schinko J.B."/>
            <person name="Schmitt C."/>
            <person name="Schoppmeier M."/>
            <person name="Schroder R."/>
            <person name="Shippy T.D."/>
            <person name="Simonnet F."/>
            <person name="Marques-Souza H."/>
            <person name="Tautz D."/>
            <person name="Tomoyasu Y."/>
            <person name="Trauner J."/>
            <person name="Van der Zee M."/>
            <person name="Vervoort M."/>
            <person name="Wittkopp N."/>
            <person name="Wimmer E.A."/>
            <person name="Yang X."/>
            <person name="Jones A.K."/>
            <person name="Sattelle D.B."/>
            <person name="Ebert P.R."/>
            <person name="Nelson D."/>
            <person name="Scott J.G."/>
            <person name="Beeman R.W."/>
            <person name="Muthukrishnan S."/>
            <person name="Kramer K.J."/>
            <person name="Arakane Y."/>
            <person name="Beeman R.W."/>
            <person name="Zhu Q."/>
            <person name="Hogenkamp D."/>
            <person name="Dixit R."/>
            <person name="Oppert B."/>
            <person name="Jiang H."/>
            <person name="Zou Z."/>
            <person name="Marshall J."/>
            <person name="Elpidina E."/>
            <person name="Vinokurov K."/>
            <person name="Oppert C."/>
            <person name="Zou Z."/>
            <person name="Evans J."/>
            <person name="Lu Z."/>
            <person name="Zhao P."/>
            <person name="Sumathipala N."/>
            <person name="Altincicek B."/>
            <person name="Vilcinskas A."/>
            <person name="Williams M."/>
            <person name="Hultmark D."/>
            <person name="Hetru C."/>
            <person name="Jiang H."/>
            <person name="Grimmelikhuijzen C.J."/>
            <person name="Hauser F."/>
            <person name="Cazzamali G."/>
            <person name="Williamson M."/>
            <person name="Park Y."/>
            <person name="Li B."/>
            <person name="Tanaka Y."/>
            <person name="Predel R."/>
            <person name="Neupert S."/>
            <person name="Schachtner J."/>
            <person name="Verleyen P."/>
            <person name="Raible F."/>
            <person name="Bork P."/>
            <person name="Friedrich M."/>
            <person name="Walden K.K."/>
            <person name="Robertson H.M."/>
            <person name="Angeli S."/>
            <person name="Foret S."/>
            <person name="Bucher G."/>
            <person name="Schuetz S."/>
            <person name="Maleszka R."/>
            <person name="Wimmer E.A."/>
            <person name="Beeman R.W."/>
            <person name="Lorenzen M."/>
            <person name="Tomoyasu Y."/>
            <person name="Miller S.C."/>
            <person name="Grossmann D."/>
            <person name="Bucher G."/>
        </authorList>
    </citation>
    <scope>NUCLEOTIDE SEQUENCE [LARGE SCALE GENOMIC DNA]</scope>
    <source>
        <strain evidence="4 5">Georgia GA2</strain>
    </source>
</reference>
<dbReference type="GO" id="GO:0003697">
    <property type="term" value="F:single-stranded DNA binding"/>
    <property type="evidence" value="ECO:0000318"/>
    <property type="project" value="GO_Central"/>
</dbReference>
<dbReference type="PANTHER" id="PTHR15114">
    <property type="entry name" value="REPLICATION PROTEIN A3"/>
    <property type="match status" value="1"/>
</dbReference>
<reference evidence="4 5" key="2">
    <citation type="journal article" date="2010" name="Nucleic Acids Res.">
        <title>BeetleBase in 2010: revisions to provide comprehensive genomic information for Tribolium castaneum.</title>
        <authorList>
            <person name="Kim H.S."/>
            <person name="Murphy T."/>
            <person name="Xia J."/>
            <person name="Caragea D."/>
            <person name="Park Y."/>
            <person name="Beeman R.W."/>
            <person name="Lorenzen M.D."/>
            <person name="Butcher S."/>
            <person name="Manak J.R."/>
            <person name="Brown S.J."/>
        </authorList>
    </citation>
    <scope>GENOME REANNOTATION</scope>
    <source>
        <strain evidence="4 5">Georgia GA2</strain>
    </source>
</reference>
<evidence type="ECO:0000256" key="2">
    <source>
        <dbReference type="ARBA" id="ARBA00009761"/>
    </source>
</evidence>
<dbReference type="InParanoid" id="D6X269"/>
<dbReference type="PANTHER" id="PTHR15114:SF1">
    <property type="entry name" value="REPLICATION PROTEIN A 14 KDA SUBUNIT"/>
    <property type="match status" value="1"/>
</dbReference>
<dbReference type="GO" id="GO:0006298">
    <property type="term" value="P:mismatch repair"/>
    <property type="evidence" value="ECO:0000318"/>
    <property type="project" value="GO_Central"/>
</dbReference>
<comment type="subcellular location">
    <subcellularLocation>
        <location evidence="1">Nucleus</location>
    </subcellularLocation>
</comment>
<organism evidence="4 5">
    <name type="scientific">Tribolium castaneum</name>
    <name type="common">Red flour beetle</name>
    <dbReference type="NCBI Taxonomy" id="7070"/>
    <lineage>
        <taxon>Eukaryota</taxon>
        <taxon>Metazoa</taxon>
        <taxon>Ecdysozoa</taxon>
        <taxon>Arthropoda</taxon>
        <taxon>Hexapoda</taxon>
        <taxon>Insecta</taxon>
        <taxon>Pterygota</taxon>
        <taxon>Neoptera</taxon>
        <taxon>Endopterygota</taxon>
        <taxon>Coleoptera</taxon>
        <taxon>Polyphaga</taxon>
        <taxon>Cucujiformia</taxon>
        <taxon>Tenebrionidae</taxon>
        <taxon>Tenebrionidae incertae sedis</taxon>
        <taxon>Tribolium</taxon>
    </lineage>
</organism>
<proteinExistence type="inferred from homology"/>
<dbReference type="GO" id="GO:0005662">
    <property type="term" value="C:DNA replication factor A complex"/>
    <property type="evidence" value="ECO:0000318"/>
    <property type="project" value="GO_Central"/>
</dbReference>
<dbReference type="SUPFAM" id="SSF50249">
    <property type="entry name" value="Nucleic acid-binding proteins"/>
    <property type="match status" value="1"/>
</dbReference>
<dbReference type="GO" id="GO:0006289">
    <property type="term" value="P:nucleotide-excision repair"/>
    <property type="evidence" value="ECO:0000318"/>
    <property type="project" value="GO_Central"/>
</dbReference>
<dbReference type="GO" id="GO:0006260">
    <property type="term" value="P:DNA replication"/>
    <property type="evidence" value="ECO:0000318"/>
    <property type="project" value="GO_Central"/>
</dbReference>
<dbReference type="GO" id="GO:0035861">
    <property type="term" value="C:site of double-strand break"/>
    <property type="evidence" value="ECO:0000318"/>
    <property type="project" value="GO_Central"/>
</dbReference>
<dbReference type="EMBL" id="KQ971371">
    <property type="protein sequence ID" value="EFA09906.2"/>
    <property type="molecule type" value="Genomic_DNA"/>
</dbReference>
<dbReference type="KEGG" id="tca:656876"/>
<dbReference type="Pfam" id="PF08661">
    <property type="entry name" value="Rep_fac-A_3"/>
    <property type="match status" value="1"/>
</dbReference>
<name>D6X269_TRICA</name>
<dbReference type="FunFam" id="2.40.50.140:FF:000395">
    <property type="entry name" value="Replication protein A3"/>
    <property type="match status" value="1"/>
</dbReference>
<dbReference type="OrthoDB" id="188186at2759"/>
<evidence type="ECO:0000256" key="3">
    <source>
        <dbReference type="ARBA" id="ARBA00023242"/>
    </source>
</evidence>
<evidence type="ECO:0000313" key="5">
    <source>
        <dbReference type="Proteomes" id="UP000007266"/>
    </source>
</evidence>
<evidence type="ECO:0000256" key="1">
    <source>
        <dbReference type="ARBA" id="ARBA00004123"/>
    </source>
</evidence>
<gene>
    <name evidence="4" type="primary">AUGUSTUS-3.0.2_12056</name>
    <name evidence="4" type="ORF">TcasGA2_TC012056</name>
</gene>
<keyword evidence="5" id="KW-1185">Reference proteome</keyword>
<dbReference type="AlphaFoldDB" id="D6X269"/>
<dbReference type="OMA" id="RADEFCT"/>
<protein>
    <submittedName>
        <fullName evidence="4">Uncharacterized protein</fullName>
    </submittedName>
</protein>
<dbReference type="HOGENOM" id="CLU_141922_0_0_1"/>
<dbReference type="InterPro" id="IPR012340">
    <property type="entry name" value="NA-bd_OB-fold"/>
</dbReference>
<dbReference type="GO" id="GO:0003684">
    <property type="term" value="F:damaged DNA binding"/>
    <property type="evidence" value="ECO:0000318"/>
    <property type="project" value="GO_Central"/>
</dbReference>
<keyword evidence="3" id="KW-0539">Nucleus</keyword>
<dbReference type="STRING" id="7070.D6X269"/>
<evidence type="ECO:0000313" key="4">
    <source>
        <dbReference type="EMBL" id="EFA09906.2"/>
    </source>
</evidence>